<sequence length="142" mass="15838">MGKMGVISGLVGAVDEARSRDSPREEWPVDLSVHEDRNLSPRASSGGSGDGEEEWSSSCLAKFSHCLGMPTVRFEEEILYLLRRMRGRIEKKNQDRENNKTKSSVSKSSRELKKLEWTVSYKKTKLASNEGKFGGASGSRIK</sequence>
<proteinExistence type="predicted"/>
<evidence type="ECO:0000313" key="3">
    <source>
        <dbReference type="Proteomes" id="UP000288805"/>
    </source>
</evidence>
<name>A0A438JDC6_VITVI</name>
<feature type="compositionally biased region" description="Basic and acidic residues" evidence="1">
    <location>
        <begin position="89"/>
        <end position="100"/>
    </location>
</feature>
<protein>
    <submittedName>
        <fullName evidence="2">Uncharacterized protein</fullName>
    </submittedName>
</protein>
<evidence type="ECO:0000256" key="1">
    <source>
        <dbReference type="SAM" id="MobiDB-lite"/>
    </source>
</evidence>
<gene>
    <name evidence="2" type="ORF">CK203_014939</name>
</gene>
<reference evidence="2 3" key="1">
    <citation type="journal article" date="2018" name="PLoS Genet.">
        <title>Population sequencing reveals clonal diversity and ancestral inbreeding in the grapevine cultivar Chardonnay.</title>
        <authorList>
            <person name="Roach M.J."/>
            <person name="Johnson D.L."/>
            <person name="Bohlmann J."/>
            <person name="van Vuuren H.J."/>
            <person name="Jones S.J."/>
            <person name="Pretorius I.S."/>
            <person name="Schmidt S.A."/>
            <person name="Borneman A.R."/>
        </authorList>
    </citation>
    <scope>NUCLEOTIDE SEQUENCE [LARGE SCALE GENOMIC DNA]</scope>
    <source>
        <strain evidence="3">cv. Chardonnay</strain>
        <tissue evidence="2">Leaf</tissue>
    </source>
</reference>
<dbReference type="EMBL" id="QGNW01000049">
    <property type="protein sequence ID" value="RVX06959.1"/>
    <property type="molecule type" value="Genomic_DNA"/>
</dbReference>
<dbReference type="Proteomes" id="UP000288805">
    <property type="component" value="Unassembled WGS sequence"/>
</dbReference>
<organism evidence="2 3">
    <name type="scientific">Vitis vinifera</name>
    <name type="common">Grape</name>
    <dbReference type="NCBI Taxonomy" id="29760"/>
    <lineage>
        <taxon>Eukaryota</taxon>
        <taxon>Viridiplantae</taxon>
        <taxon>Streptophyta</taxon>
        <taxon>Embryophyta</taxon>
        <taxon>Tracheophyta</taxon>
        <taxon>Spermatophyta</taxon>
        <taxon>Magnoliopsida</taxon>
        <taxon>eudicotyledons</taxon>
        <taxon>Gunneridae</taxon>
        <taxon>Pentapetalae</taxon>
        <taxon>rosids</taxon>
        <taxon>Vitales</taxon>
        <taxon>Vitaceae</taxon>
        <taxon>Viteae</taxon>
        <taxon>Vitis</taxon>
    </lineage>
</organism>
<feature type="compositionally biased region" description="Basic and acidic residues" evidence="1">
    <location>
        <begin position="15"/>
        <end position="39"/>
    </location>
</feature>
<evidence type="ECO:0000313" key="2">
    <source>
        <dbReference type="EMBL" id="RVX06959.1"/>
    </source>
</evidence>
<feature type="region of interest" description="Disordered" evidence="1">
    <location>
        <begin position="1"/>
        <end position="55"/>
    </location>
</feature>
<feature type="region of interest" description="Disordered" evidence="1">
    <location>
        <begin position="89"/>
        <end position="111"/>
    </location>
</feature>
<accession>A0A438JDC6</accession>
<dbReference type="AlphaFoldDB" id="A0A438JDC6"/>
<comment type="caution">
    <text evidence="2">The sequence shown here is derived from an EMBL/GenBank/DDBJ whole genome shotgun (WGS) entry which is preliminary data.</text>
</comment>